<name>A0ABM8R447_9BACT</name>
<evidence type="ECO:0000313" key="7">
    <source>
        <dbReference type="Proteomes" id="UP000675880"/>
    </source>
</evidence>
<keyword evidence="2 4" id="KW-0479">Metal-binding</keyword>
<dbReference type="InterPro" id="IPR036909">
    <property type="entry name" value="Cyt_c-like_dom_sf"/>
</dbReference>
<evidence type="ECO:0000256" key="4">
    <source>
        <dbReference type="PROSITE-ProRule" id="PRU00433"/>
    </source>
</evidence>
<evidence type="ECO:0000313" key="6">
    <source>
        <dbReference type="EMBL" id="CAE6731706.1"/>
    </source>
</evidence>
<dbReference type="PANTHER" id="PTHR35008:SF8">
    <property type="entry name" value="ALCOHOL DEHYDROGENASE CYTOCHROME C SUBUNIT"/>
    <property type="match status" value="1"/>
</dbReference>
<dbReference type="PANTHER" id="PTHR35008">
    <property type="entry name" value="BLL4482 PROTEIN-RELATED"/>
    <property type="match status" value="1"/>
</dbReference>
<dbReference type="SUPFAM" id="SSF46626">
    <property type="entry name" value="Cytochrome c"/>
    <property type="match status" value="1"/>
</dbReference>
<dbReference type="EMBL" id="CAJNBJ010000002">
    <property type="protein sequence ID" value="CAE6731706.1"/>
    <property type="molecule type" value="Genomic_DNA"/>
</dbReference>
<evidence type="ECO:0000256" key="1">
    <source>
        <dbReference type="ARBA" id="ARBA00022617"/>
    </source>
</evidence>
<keyword evidence="1 4" id="KW-0349">Heme</keyword>
<sequence>MWRCNPASSILLVLGLPLIPPGISMAEEARYGFGQPATEADIKAWNIDITPTGEGLPPGRGTVRQGAAVYSNKCAACHGPTGTEGPKDRLVGGHGSLATEHPVKTIGSYWPYATTLYDYIFRAMPFTAPQSLTADEVYSLVAWLLHQNGIIPATMVVDAQTLPNVTMPNRDGFVADPRPDVESRE</sequence>
<dbReference type="Pfam" id="PF13442">
    <property type="entry name" value="Cytochrome_CBB3"/>
    <property type="match status" value="1"/>
</dbReference>
<dbReference type="Proteomes" id="UP000675880">
    <property type="component" value="Unassembled WGS sequence"/>
</dbReference>
<comment type="caution">
    <text evidence="6">The sequence shown here is derived from an EMBL/GenBank/DDBJ whole genome shotgun (WGS) entry which is preliminary data.</text>
</comment>
<gene>
    <name evidence="6" type="ORF">NSPZN2_100391</name>
</gene>
<evidence type="ECO:0000259" key="5">
    <source>
        <dbReference type="PROSITE" id="PS51007"/>
    </source>
</evidence>
<accession>A0ABM8R447</accession>
<dbReference type="InterPro" id="IPR009056">
    <property type="entry name" value="Cyt_c-like_dom"/>
</dbReference>
<keyword evidence="7" id="KW-1185">Reference proteome</keyword>
<proteinExistence type="predicted"/>
<dbReference type="Gene3D" id="1.10.760.10">
    <property type="entry name" value="Cytochrome c-like domain"/>
    <property type="match status" value="1"/>
</dbReference>
<evidence type="ECO:0000256" key="3">
    <source>
        <dbReference type="ARBA" id="ARBA00023004"/>
    </source>
</evidence>
<reference evidence="6 7" key="1">
    <citation type="submission" date="2021-02" db="EMBL/GenBank/DDBJ databases">
        <authorList>
            <person name="Han P."/>
        </authorList>
    </citation>
    <scope>NUCLEOTIDE SEQUENCE [LARGE SCALE GENOMIC DNA]</scope>
    <source>
        <strain evidence="6">Candidatus Nitrospira sp. ZN2</strain>
    </source>
</reference>
<feature type="domain" description="Cytochrome c" evidence="5">
    <location>
        <begin position="61"/>
        <end position="148"/>
    </location>
</feature>
<evidence type="ECO:0000256" key="2">
    <source>
        <dbReference type="ARBA" id="ARBA00022723"/>
    </source>
</evidence>
<dbReference type="InterPro" id="IPR051459">
    <property type="entry name" value="Cytochrome_c-type_DH"/>
</dbReference>
<dbReference type="PROSITE" id="PS51007">
    <property type="entry name" value="CYTC"/>
    <property type="match status" value="1"/>
</dbReference>
<organism evidence="6 7">
    <name type="scientific">Nitrospira defluvii</name>
    <dbReference type="NCBI Taxonomy" id="330214"/>
    <lineage>
        <taxon>Bacteria</taxon>
        <taxon>Pseudomonadati</taxon>
        <taxon>Nitrospirota</taxon>
        <taxon>Nitrospiria</taxon>
        <taxon>Nitrospirales</taxon>
        <taxon>Nitrospiraceae</taxon>
        <taxon>Nitrospira</taxon>
    </lineage>
</organism>
<protein>
    <submittedName>
        <fullName evidence="6">Cytochrome c domain-containing protein</fullName>
    </submittedName>
</protein>
<keyword evidence="3 4" id="KW-0408">Iron</keyword>